<evidence type="ECO:0000313" key="3">
    <source>
        <dbReference type="Proteomes" id="UP001075354"/>
    </source>
</evidence>
<dbReference type="EMBL" id="JAPTSV010000014">
    <property type="protein sequence ID" value="KAJ1520392.1"/>
    <property type="molecule type" value="Genomic_DNA"/>
</dbReference>
<evidence type="ECO:0000256" key="1">
    <source>
        <dbReference type="SAM" id="SignalP"/>
    </source>
</evidence>
<keyword evidence="3" id="KW-1185">Reference proteome</keyword>
<feature type="signal peptide" evidence="1">
    <location>
        <begin position="1"/>
        <end position="19"/>
    </location>
</feature>
<name>A0AAV7X767_9NEOP</name>
<organism evidence="2 3">
    <name type="scientific">Megalurothrips usitatus</name>
    <name type="common">bean blossom thrips</name>
    <dbReference type="NCBI Taxonomy" id="439358"/>
    <lineage>
        <taxon>Eukaryota</taxon>
        <taxon>Metazoa</taxon>
        <taxon>Ecdysozoa</taxon>
        <taxon>Arthropoda</taxon>
        <taxon>Hexapoda</taxon>
        <taxon>Insecta</taxon>
        <taxon>Pterygota</taxon>
        <taxon>Neoptera</taxon>
        <taxon>Paraneoptera</taxon>
        <taxon>Thysanoptera</taxon>
        <taxon>Terebrantia</taxon>
        <taxon>Thripoidea</taxon>
        <taxon>Thripidae</taxon>
        <taxon>Megalurothrips</taxon>
    </lineage>
</organism>
<proteinExistence type="predicted"/>
<protein>
    <submittedName>
        <fullName evidence="2">Uncharacterized protein</fullName>
    </submittedName>
</protein>
<keyword evidence="1" id="KW-0732">Signal</keyword>
<sequence>MAVGPWFLVGIILISRAKGHEEQLMITETKAIQVTTTSYKVATSSIYVHISTNLPSMTLKNVPTIAKDCDNVILDQEYQTLCKATIALDLTSYGILKELNRVFVNTDSVKSSSKQKRAILPIIGRIRHWLEGTVTDNDLDKVIESVNHLGQNIQIIGETTKTIMNATNTNAKALEGLTASLQSRMKYFTDAYNILASRVNNNSYATDVMFSKIIGSAILQSKAYCFSLKPWMVQALCGKSLGISSYHSDRWAGWVSSCGWEVNLAPSEPCTLQPVEAVKALFGPARPGVCVPSPLMYRLPLLAEVANLLVPHIRSPPAGHWQRTFSDAQRIVLDWVKTNVSGDETDMPTHLVAEMGTDAMLRWTRLTPLNTPTPPLRALGGEGALIPMQQSVIPSQWH</sequence>
<accession>A0AAV7X767</accession>
<evidence type="ECO:0000313" key="2">
    <source>
        <dbReference type="EMBL" id="KAJ1520392.1"/>
    </source>
</evidence>
<dbReference type="AlphaFoldDB" id="A0AAV7X767"/>
<feature type="chain" id="PRO_5043496504" evidence="1">
    <location>
        <begin position="20"/>
        <end position="398"/>
    </location>
</feature>
<dbReference type="Proteomes" id="UP001075354">
    <property type="component" value="Chromosome 14"/>
</dbReference>
<comment type="caution">
    <text evidence="2">The sequence shown here is derived from an EMBL/GenBank/DDBJ whole genome shotgun (WGS) entry which is preliminary data.</text>
</comment>
<reference evidence="2" key="1">
    <citation type="submission" date="2022-12" db="EMBL/GenBank/DDBJ databases">
        <title>Chromosome-level genome assembly of the bean flower thrips Megalurothrips usitatus.</title>
        <authorList>
            <person name="Ma L."/>
            <person name="Liu Q."/>
            <person name="Li H."/>
            <person name="Cai W."/>
        </authorList>
    </citation>
    <scope>NUCLEOTIDE SEQUENCE</scope>
    <source>
        <strain evidence="2">Cailab_2022a</strain>
    </source>
</reference>
<gene>
    <name evidence="2" type="ORF">ONE63_003527</name>
</gene>